<keyword evidence="1" id="KW-0812">Transmembrane</keyword>
<gene>
    <name evidence="2" type="ORF">GCM10023081_20240</name>
</gene>
<protein>
    <recommendedName>
        <fullName evidence="4">Flp pilus-assembly TadG-like N-terminal domain-containing protein</fullName>
    </recommendedName>
</protein>
<dbReference type="RefSeq" id="WP_345150502.1">
    <property type="nucleotide sequence ID" value="NZ_BAABEO010000012.1"/>
</dbReference>
<evidence type="ECO:0000256" key="1">
    <source>
        <dbReference type="SAM" id="Phobius"/>
    </source>
</evidence>
<proteinExistence type="predicted"/>
<dbReference type="EMBL" id="BAABEO010000012">
    <property type="protein sequence ID" value="GAA3682109.1"/>
    <property type="molecule type" value="Genomic_DNA"/>
</dbReference>
<evidence type="ECO:0008006" key="4">
    <source>
        <dbReference type="Google" id="ProtNLM"/>
    </source>
</evidence>
<reference evidence="3" key="1">
    <citation type="journal article" date="2019" name="Int. J. Syst. Evol. Microbiol.">
        <title>The Global Catalogue of Microorganisms (GCM) 10K type strain sequencing project: providing services to taxonomists for standard genome sequencing and annotation.</title>
        <authorList>
            <consortium name="The Broad Institute Genomics Platform"/>
            <consortium name="The Broad Institute Genome Sequencing Center for Infectious Disease"/>
            <person name="Wu L."/>
            <person name="Ma J."/>
        </authorList>
    </citation>
    <scope>NUCLEOTIDE SEQUENCE [LARGE SCALE GENOMIC DNA]</scope>
    <source>
        <strain evidence="3">JCM 30742</strain>
    </source>
</reference>
<dbReference type="Proteomes" id="UP001500752">
    <property type="component" value="Unassembled WGS sequence"/>
</dbReference>
<name>A0ABP7C735_9MICC</name>
<evidence type="ECO:0000313" key="3">
    <source>
        <dbReference type="Proteomes" id="UP001500752"/>
    </source>
</evidence>
<accession>A0ABP7C735</accession>
<keyword evidence="1" id="KW-1133">Transmembrane helix</keyword>
<keyword evidence="3" id="KW-1185">Reference proteome</keyword>
<evidence type="ECO:0000313" key="2">
    <source>
        <dbReference type="EMBL" id="GAA3682109.1"/>
    </source>
</evidence>
<comment type="caution">
    <text evidence="2">The sequence shown here is derived from an EMBL/GenBank/DDBJ whole genome shotgun (WGS) entry which is preliminary data.</text>
</comment>
<feature type="transmembrane region" description="Helical" evidence="1">
    <location>
        <begin position="15"/>
        <end position="39"/>
    </location>
</feature>
<keyword evidence="1" id="KW-0472">Membrane</keyword>
<organism evidence="2 3">
    <name type="scientific">Arthrobacter ginkgonis</name>
    <dbReference type="NCBI Taxonomy" id="1630594"/>
    <lineage>
        <taxon>Bacteria</taxon>
        <taxon>Bacillati</taxon>
        <taxon>Actinomycetota</taxon>
        <taxon>Actinomycetes</taxon>
        <taxon>Micrococcales</taxon>
        <taxon>Micrococcaceae</taxon>
        <taxon>Arthrobacter</taxon>
    </lineage>
</organism>
<sequence>MSRAPVPATGEEGRILVLAAGYVSIALLAVSGTLAATAVTTEARRLLSVADGAATAAADRYTVAQGQGEGTGAVGLVLTDAAVRAAALEYARDTGATVRFDGFTVLSAGADPAGSTAHIRLGATVHPPIVGWFVPAGIPISVESNARTILTR</sequence>